<name>A0A699QJI6_TANCI</name>
<feature type="region of interest" description="Disordered" evidence="1">
    <location>
        <begin position="135"/>
        <end position="201"/>
    </location>
</feature>
<sequence length="201" mass="20139">PHRFAERAAPAHLAQRALRAAARAGAVGHVARGLLAPPALGGPGATAGGPAPATASAAERAPGPTGGHHVASRVPSVERQLAGVGTAQDAAAARRAGVCSLPGGRAAAGARDSDGGIANWLEHGGQDHFYAHTGRECPAGPDHSHVPSHGLPRPFLPGAHQPQLGRQLAHGQKLLPGRSRNDAATNVGLRRGPRQLLTAAG</sequence>
<proteinExistence type="predicted"/>
<protein>
    <submittedName>
        <fullName evidence="2">Uncharacterized protein</fullName>
    </submittedName>
</protein>
<feature type="compositionally biased region" description="Low complexity" evidence="1">
    <location>
        <begin position="48"/>
        <end position="63"/>
    </location>
</feature>
<gene>
    <name evidence="2" type="ORF">Tci_838199</name>
</gene>
<accession>A0A699QJI6</accession>
<dbReference type="AlphaFoldDB" id="A0A699QJI6"/>
<evidence type="ECO:0000256" key="1">
    <source>
        <dbReference type="SAM" id="MobiDB-lite"/>
    </source>
</evidence>
<feature type="non-terminal residue" evidence="2">
    <location>
        <position position="1"/>
    </location>
</feature>
<feature type="region of interest" description="Disordered" evidence="1">
    <location>
        <begin position="42"/>
        <end position="71"/>
    </location>
</feature>
<dbReference type="EMBL" id="BKCJ011010135">
    <property type="protein sequence ID" value="GFC66229.1"/>
    <property type="molecule type" value="Genomic_DNA"/>
</dbReference>
<evidence type="ECO:0000313" key="2">
    <source>
        <dbReference type="EMBL" id="GFC66229.1"/>
    </source>
</evidence>
<organism evidence="2">
    <name type="scientific">Tanacetum cinerariifolium</name>
    <name type="common">Dalmatian daisy</name>
    <name type="synonym">Chrysanthemum cinerariifolium</name>
    <dbReference type="NCBI Taxonomy" id="118510"/>
    <lineage>
        <taxon>Eukaryota</taxon>
        <taxon>Viridiplantae</taxon>
        <taxon>Streptophyta</taxon>
        <taxon>Embryophyta</taxon>
        <taxon>Tracheophyta</taxon>
        <taxon>Spermatophyta</taxon>
        <taxon>Magnoliopsida</taxon>
        <taxon>eudicotyledons</taxon>
        <taxon>Gunneridae</taxon>
        <taxon>Pentapetalae</taxon>
        <taxon>asterids</taxon>
        <taxon>campanulids</taxon>
        <taxon>Asterales</taxon>
        <taxon>Asteraceae</taxon>
        <taxon>Asteroideae</taxon>
        <taxon>Anthemideae</taxon>
        <taxon>Anthemidinae</taxon>
        <taxon>Tanacetum</taxon>
    </lineage>
</organism>
<reference evidence="2" key="1">
    <citation type="journal article" date="2019" name="Sci. Rep.">
        <title>Draft genome of Tanacetum cinerariifolium, the natural source of mosquito coil.</title>
        <authorList>
            <person name="Yamashiro T."/>
            <person name="Shiraishi A."/>
            <person name="Satake H."/>
            <person name="Nakayama K."/>
        </authorList>
    </citation>
    <scope>NUCLEOTIDE SEQUENCE</scope>
</reference>
<comment type="caution">
    <text evidence="2">The sequence shown here is derived from an EMBL/GenBank/DDBJ whole genome shotgun (WGS) entry which is preliminary data.</text>
</comment>